<dbReference type="Proteomes" id="UP000035681">
    <property type="component" value="Unplaced"/>
</dbReference>
<accession>A0A0K0E1U3</accession>
<protein>
    <submittedName>
        <fullName evidence="3">Orfan</fullName>
    </submittedName>
</protein>
<keyword evidence="1" id="KW-0472">Membrane</keyword>
<dbReference type="WBParaSite" id="TCONS_00001965.p1">
    <property type="protein sequence ID" value="TCONS_00001965.p1"/>
    <property type="gene ID" value="XLOC_001874"/>
</dbReference>
<dbReference type="AlphaFoldDB" id="A0A0K0E1U3"/>
<evidence type="ECO:0000313" key="3">
    <source>
        <dbReference type="WBParaSite" id="SSTP_0000346200.1"/>
    </source>
</evidence>
<reference evidence="3" key="1">
    <citation type="submission" date="2015-08" db="UniProtKB">
        <authorList>
            <consortium name="WormBaseParasite"/>
        </authorList>
    </citation>
    <scope>IDENTIFICATION</scope>
</reference>
<feature type="transmembrane region" description="Helical" evidence="1">
    <location>
        <begin position="26"/>
        <end position="47"/>
    </location>
</feature>
<organism evidence="3">
    <name type="scientific">Strongyloides stercoralis</name>
    <name type="common">Threadworm</name>
    <dbReference type="NCBI Taxonomy" id="6248"/>
    <lineage>
        <taxon>Eukaryota</taxon>
        <taxon>Metazoa</taxon>
        <taxon>Ecdysozoa</taxon>
        <taxon>Nematoda</taxon>
        <taxon>Chromadorea</taxon>
        <taxon>Rhabditida</taxon>
        <taxon>Tylenchina</taxon>
        <taxon>Panagrolaimomorpha</taxon>
        <taxon>Strongyloidoidea</taxon>
        <taxon>Strongyloididae</taxon>
        <taxon>Strongyloides</taxon>
    </lineage>
</organism>
<sequence>MSNYTINSSVIDFYTSYPSQPTERNLYSIISTIFIFCTFILILIHIITTKKFTCNKHQLKNVVNSVEQLPTHKDKDFDLDVITIKDNGIFTSQKLNDMKDSSKITICDNDTSTQLTI</sequence>
<dbReference type="WBParaSite" id="SSTP_0000346200.1">
    <property type="protein sequence ID" value="SSTP_0000346200.1"/>
    <property type="gene ID" value="SSTP_0000346200"/>
</dbReference>
<keyword evidence="2" id="KW-1185">Reference proteome</keyword>
<keyword evidence="1" id="KW-0812">Transmembrane</keyword>
<name>A0A0K0E1U3_STRER</name>
<proteinExistence type="predicted"/>
<keyword evidence="1" id="KW-1133">Transmembrane helix</keyword>
<evidence type="ECO:0000313" key="2">
    <source>
        <dbReference type="Proteomes" id="UP000035681"/>
    </source>
</evidence>
<evidence type="ECO:0000256" key="1">
    <source>
        <dbReference type="SAM" id="Phobius"/>
    </source>
</evidence>